<evidence type="ECO:0000256" key="1">
    <source>
        <dbReference type="PROSITE-ProRule" id="PRU00339"/>
    </source>
</evidence>
<reference evidence="3" key="1">
    <citation type="submission" date="2020-03" db="EMBL/GenBank/DDBJ databases">
        <title>Spirochaetal bacteria isolated from arthropods constitute a novel genus Entomospira genus novum within the order Spirochaetales.</title>
        <authorList>
            <person name="Grana-Miraglia L."/>
            <person name="Sikutova S."/>
            <person name="Fingerle V."/>
            <person name="Sing A."/>
            <person name="Castillo-Ramirez S."/>
            <person name="Margos G."/>
            <person name="Rudolf I."/>
        </authorList>
    </citation>
    <scope>NUCLEOTIDE SEQUENCE</scope>
    <source>
        <strain evidence="3">BR149</strain>
    </source>
</reference>
<evidence type="ECO:0000313" key="4">
    <source>
        <dbReference type="Proteomes" id="UP000778951"/>
    </source>
</evidence>
<gene>
    <name evidence="3" type="ORF">HCT48_01665</name>
</gene>
<dbReference type="RefSeq" id="WP_167695038.1">
    <property type="nucleotide sequence ID" value="NZ_CP118181.1"/>
</dbReference>
<feature type="repeat" description="TPR" evidence="1">
    <location>
        <begin position="490"/>
        <end position="523"/>
    </location>
</feature>
<sequence length="537" mass="62493">MRDAFIKLGYFFLVLIVLYGVWSFFFRIMGNNDIDALLRKADIAIQNEDYDQAHRYLKSISRSRLDARNRLRILARAFEIADKTNDFTYLEKESASAVRAFNNREDFKAFQVLALSENNKRKPASQIAKNHLHDLRFKDIRARAILSELFRNEGNPLLAAQEQLTNNTEPAFYLEMAQLLNSPILYFNTSLLYLMNHDTKKAQDLLNNFIYSNEISTTRRAIIAYELGFYDIAFNLLHEQGANQLDSIQAVLLLADLELLRGNQLIALDLYRTALAMDPQFSPIPWLNVALLSQKLLNTSQADTFSMLNEGFNRFPTHTLLVIARLQYMQNQVEAQQQIRAFNQTYPNNSYSYLFWLNHFNPIEHLEVISAKLWNLFNYNPSDAYLTRYMIWFFLGQRNFDDARLVLQRYRGVDESWKKSYEALIFALERNFSDASALLKEEDANWINLYNHAVILIHLHNYTDAINHLINATALYRALDPDDFNQHYFAQIQAQLALAYLSNGNLPMAQSAIQEALRNDPNHKHALELLQTIAKER</sequence>
<keyword evidence="2" id="KW-0472">Membrane</keyword>
<comment type="caution">
    <text evidence="3">The sequence shown here is derived from an EMBL/GenBank/DDBJ whole genome shotgun (WGS) entry which is preliminary data.</text>
</comment>
<dbReference type="InterPro" id="IPR011990">
    <property type="entry name" value="TPR-like_helical_dom_sf"/>
</dbReference>
<keyword evidence="2" id="KW-0812">Transmembrane</keyword>
<dbReference type="SMART" id="SM00028">
    <property type="entry name" value="TPR"/>
    <property type="match status" value="3"/>
</dbReference>
<dbReference type="SUPFAM" id="SSF48452">
    <property type="entry name" value="TPR-like"/>
    <property type="match status" value="1"/>
</dbReference>
<dbReference type="EMBL" id="JAATLM010000001">
    <property type="protein sequence ID" value="NIZ68926.1"/>
    <property type="molecule type" value="Genomic_DNA"/>
</dbReference>
<dbReference type="Proteomes" id="UP000778951">
    <property type="component" value="Unassembled WGS sequence"/>
</dbReference>
<dbReference type="PROSITE" id="PS50005">
    <property type="entry name" value="TPR"/>
    <property type="match status" value="1"/>
</dbReference>
<keyword evidence="4" id="KW-1185">Reference proteome</keyword>
<keyword evidence="2" id="KW-1133">Transmembrane helix</keyword>
<dbReference type="AlphaFoldDB" id="A0A968GFL4"/>
<dbReference type="InterPro" id="IPR019734">
    <property type="entry name" value="TPR_rpt"/>
</dbReference>
<proteinExistence type="predicted"/>
<evidence type="ECO:0000256" key="2">
    <source>
        <dbReference type="SAM" id="Phobius"/>
    </source>
</evidence>
<evidence type="ECO:0000313" key="3">
    <source>
        <dbReference type="EMBL" id="NIZ68926.1"/>
    </source>
</evidence>
<dbReference type="Gene3D" id="1.25.40.10">
    <property type="entry name" value="Tetratricopeptide repeat domain"/>
    <property type="match status" value="2"/>
</dbReference>
<keyword evidence="1" id="KW-0802">TPR repeat</keyword>
<name>A0A968GFL4_9SPIO</name>
<accession>A0A968GFL4</accession>
<organism evidence="3 4">
    <name type="scientific">Entomospira culicis</name>
    <dbReference type="NCBI Taxonomy" id="2719989"/>
    <lineage>
        <taxon>Bacteria</taxon>
        <taxon>Pseudomonadati</taxon>
        <taxon>Spirochaetota</taxon>
        <taxon>Spirochaetia</taxon>
        <taxon>Spirochaetales</taxon>
        <taxon>Spirochaetaceae</taxon>
        <taxon>Entomospira</taxon>
    </lineage>
</organism>
<protein>
    <recommendedName>
        <fullName evidence="5">Tetratricopeptide repeat protein</fullName>
    </recommendedName>
</protein>
<feature type="transmembrane region" description="Helical" evidence="2">
    <location>
        <begin position="9"/>
        <end position="29"/>
    </location>
</feature>
<evidence type="ECO:0008006" key="5">
    <source>
        <dbReference type="Google" id="ProtNLM"/>
    </source>
</evidence>